<dbReference type="GO" id="GO:0003700">
    <property type="term" value="F:DNA-binding transcription factor activity"/>
    <property type="evidence" value="ECO:0007669"/>
    <property type="project" value="InterPro"/>
</dbReference>
<feature type="domain" description="Nuclear receptor" evidence="11">
    <location>
        <begin position="6"/>
        <end position="81"/>
    </location>
</feature>
<evidence type="ECO:0000313" key="15">
    <source>
        <dbReference type="Proteomes" id="UP000009046"/>
    </source>
</evidence>
<keyword evidence="4 10" id="KW-0862">Zinc</keyword>
<keyword evidence="7 10" id="KW-0804">Transcription</keyword>
<reference evidence="13" key="1">
    <citation type="submission" date="2007-04" db="EMBL/GenBank/DDBJ databases">
        <title>Annotation of Pediculus humanus corporis strain USDA.</title>
        <authorList>
            <person name="Kirkness E."/>
            <person name="Hannick L."/>
            <person name="Hass B."/>
            <person name="Bruggner R."/>
            <person name="Lawson D."/>
            <person name="Bidwell S."/>
            <person name="Joardar V."/>
            <person name="Caler E."/>
            <person name="Walenz B."/>
            <person name="Inman J."/>
            <person name="Schobel S."/>
            <person name="Galinsky K."/>
            <person name="Amedeo P."/>
            <person name="Strausberg R."/>
        </authorList>
    </citation>
    <scope>NUCLEOTIDE SEQUENCE</scope>
    <source>
        <strain evidence="13">USDA</strain>
    </source>
</reference>
<reference evidence="14" key="3">
    <citation type="submission" date="2020-05" db="UniProtKB">
        <authorList>
            <consortium name="EnsemblMetazoa"/>
        </authorList>
    </citation>
    <scope>IDENTIFICATION</scope>
    <source>
        <strain evidence="14">USDA</strain>
    </source>
</reference>
<dbReference type="OMA" id="PRLYAAH"/>
<dbReference type="OrthoDB" id="5771769at2759"/>
<evidence type="ECO:0000256" key="9">
    <source>
        <dbReference type="ARBA" id="ARBA00023242"/>
    </source>
</evidence>
<evidence type="ECO:0000256" key="4">
    <source>
        <dbReference type="ARBA" id="ARBA00022833"/>
    </source>
</evidence>
<dbReference type="EMBL" id="AAZO01005974">
    <property type="status" value="NOT_ANNOTATED_CDS"/>
    <property type="molecule type" value="Genomic_DNA"/>
</dbReference>
<dbReference type="eggNOG" id="KOG3575">
    <property type="taxonomic scope" value="Eukaryota"/>
</dbReference>
<dbReference type="AlphaFoldDB" id="E0VX26"/>
<dbReference type="InterPro" id="IPR035500">
    <property type="entry name" value="NHR-like_dom_sf"/>
</dbReference>
<comment type="subcellular location">
    <subcellularLocation>
        <location evidence="1 10">Nucleus</location>
    </subcellularLocation>
</comment>
<dbReference type="SMART" id="SM00399">
    <property type="entry name" value="ZnF_C4"/>
    <property type="match status" value="1"/>
</dbReference>
<dbReference type="InterPro" id="IPR000536">
    <property type="entry name" value="Nucl_hrmn_rcpt_lig-bd"/>
</dbReference>
<evidence type="ECO:0000313" key="13">
    <source>
        <dbReference type="EMBL" id="EEB17932.1"/>
    </source>
</evidence>
<dbReference type="SMART" id="SM00430">
    <property type="entry name" value="HOLI"/>
    <property type="match status" value="1"/>
</dbReference>
<dbReference type="CDD" id="cd07164">
    <property type="entry name" value="NR_DBD_PNR_like_1"/>
    <property type="match status" value="1"/>
</dbReference>
<dbReference type="HOGENOM" id="CLU_007368_20_3_1"/>
<evidence type="ECO:0000256" key="1">
    <source>
        <dbReference type="ARBA" id="ARBA00004123"/>
    </source>
</evidence>
<evidence type="ECO:0000256" key="10">
    <source>
        <dbReference type="RuleBase" id="RU004334"/>
    </source>
</evidence>
<dbReference type="FunFam" id="3.30.50.10:FF:000058">
    <property type="entry name" value="Nuclear Hormone Receptor family"/>
    <property type="match status" value="1"/>
</dbReference>
<dbReference type="GO" id="GO:0008270">
    <property type="term" value="F:zinc ion binding"/>
    <property type="evidence" value="ECO:0007669"/>
    <property type="project" value="UniProtKB-KW"/>
</dbReference>
<dbReference type="VEuPathDB" id="VectorBase:PHUM494010"/>
<evidence type="ECO:0000256" key="2">
    <source>
        <dbReference type="ARBA" id="ARBA00022723"/>
    </source>
</evidence>
<dbReference type="EMBL" id="DS235827">
    <property type="protein sequence ID" value="EEB17932.1"/>
    <property type="molecule type" value="Genomic_DNA"/>
</dbReference>
<evidence type="ECO:0000256" key="7">
    <source>
        <dbReference type="ARBA" id="ARBA00023163"/>
    </source>
</evidence>
<comment type="similarity">
    <text evidence="10">Belongs to the nuclear hormone receptor family.</text>
</comment>
<dbReference type="PANTHER" id="PTHR24083">
    <property type="entry name" value="NUCLEAR HORMONE RECEPTOR"/>
    <property type="match status" value="1"/>
</dbReference>
<accession>E0VX26</accession>
<feature type="domain" description="NR LBD" evidence="12">
    <location>
        <begin position="138"/>
        <end position="344"/>
    </location>
</feature>
<dbReference type="Gene3D" id="1.10.565.10">
    <property type="entry name" value="Retinoid X Receptor"/>
    <property type="match status" value="1"/>
</dbReference>
<dbReference type="PRINTS" id="PR00398">
    <property type="entry name" value="STRDHORMONER"/>
</dbReference>
<dbReference type="EnsemblMetazoa" id="PHUM494010-RA">
    <property type="protein sequence ID" value="PHUM494010-PA"/>
    <property type="gene ID" value="PHUM494010"/>
</dbReference>
<reference evidence="13" key="2">
    <citation type="submission" date="2007-04" db="EMBL/GenBank/DDBJ databases">
        <title>The genome of the human body louse.</title>
        <authorList>
            <consortium name="The Human Body Louse Genome Consortium"/>
            <person name="Kirkness E."/>
            <person name="Walenz B."/>
            <person name="Hass B."/>
            <person name="Bruggner R."/>
            <person name="Strausberg R."/>
        </authorList>
    </citation>
    <scope>NUCLEOTIDE SEQUENCE</scope>
    <source>
        <strain evidence="13">USDA</strain>
    </source>
</reference>
<dbReference type="GO" id="GO:0043565">
    <property type="term" value="F:sequence-specific DNA binding"/>
    <property type="evidence" value="ECO:0007669"/>
    <property type="project" value="InterPro"/>
</dbReference>
<dbReference type="PROSITE" id="PS51843">
    <property type="entry name" value="NR_LBD"/>
    <property type="match status" value="1"/>
</dbReference>
<evidence type="ECO:0000256" key="6">
    <source>
        <dbReference type="ARBA" id="ARBA00023125"/>
    </source>
</evidence>
<dbReference type="InParanoid" id="E0VX26"/>
<dbReference type="GO" id="GO:0005634">
    <property type="term" value="C:nucleus"/>
    <property type="evidence" value="ECO:0007669"/>
    <property type="project" value="UniProtKB-SubCell"/>
</dbReference>
<keyword evidence="15" id="KW-1185">Reference proteome</keyword>
<evidence type="ECO:0000256" key="5">
    <source>
        <dbReference type="ARBA" id="ARBA00023015"/>
    </source>
</evidence>
<evidence type="ECO:0000313" key="14">
    <source>
        <dbReference type="EnsemblMetazoa" id="PHUM494010-PA"/>
    </source>
</evidence>
<dbReference type="GeneID" id="8235967"/>
<dbReference type="InterPro" id="IPR001723">
    <property type="entry name" value="Nuclear_hrmn_rcpt"/>
</dbReference>
<dbReference type="Pfam" id="PF00105">
    <property type="entry name" value="zf-C4"/>
    <property type="match status" value="1"/>
</dbReference>
<evidence type="ECO:0000259" key="12">
    <source>
        <dbReference type="PROSITE" id="PS51843"/>
    </source>
</evidence>
<dbReference type="InterPro" id="IPR013088">
    <property type="entry name" value="Znf_NHR/GATA"/>
</dbReference>
<keyword evidence="9 10" id="KW-0539">Nucleus</keyword>
<name>E0VX26_PEDHC</name>
<proteinExistence type="inferred from homology"/>
<dbReference type="InterPro" id="IPR050274">
    <property type="entry name" value="Nuclear_hormone_rcpt_NR2"/>
</dbReference>
<organism>
    <name type="scientific">Pediculus humanus subsp. corporis</name>
    <name type="common">Body louse</name>
    <dbReference type="NCBI Taxonomy" id="121224"/>
    <lineage>
        <taxon>Eukaryota</taxon>
        <taxon>Metazoa</taxon>
        <taxon>Ecdysozoa</taxon>
        <taxon>Arthropoda</taxon>
        <taxon>Hexapoda</taxon>
        <taxon>Insecta</taxon>
        <taxon>Pterygota</taxon>
        <taxon>Neoptera</taxon>
        <taxon>Paraneoptera</taxon>
        <taxon>Psocodea</taxon>
        <taxon>Troctomorpha</taxon>
        <taxon>Phthiraptera</taxon>
        <taxon>Anoplura</taxon>
        <taxon>Pediculidae</taxon>
        <taxon>Pediculus</taxon>
    </lineage>
</organism>
<keyword evidence="3 10" id="KW-0863">Zinc-finger</keyword>
<dbReference type="KEGG" id="phu:Phum_PHUM494010"/>
<gene>
    <name evidence="14" type="primary">8235967</name>
    <name evidence="13" type="ORF">Phum_PHUM494010</name>
</gene>
<keyword evidence="5 10" id="KW-0805">Transcription regulation</keyword>
<keyword evidence="8 10" id="KW-0675">Receptor</keyword>
<dbReference type="PROSITE" id="PS00031">
    <property type="entry name" value="NUCLEAR_REC_DBD_1"/>
    <property type="match status" value="1"/>
</dbReference>
<dbReference type="InterPro" id="IPR001628">
    <property type="entry name" value="Znf_hrmn_rcpt"/>
</dbReference>
<dbReference type="CDD" id="cd06950">
    <property type="entry name" value="NR_LBD_Tlx_PNR_like"/>
    <property type="match status" value="1"/>
</dbReference>
<dbReference type="CTD" id="8235967"/>
<dbReference type="Gene3D" id="3.30.50.10">
    <property type="entry name" value="Erythroid Transcription Factor GATA-1, subunit A"/>
    <property type="match status" value="1"/>
</dbReference>
<dbReference type="Pfam" id="PF00104">
    <property type="entry name" value="Hormone_recep"/>
    <property type="match status" value="1"/>
</dbReference>
<dbReference type="SUPFAM" id="SSF48508">
    <property type="entry name" value="Nuclear receptor ligand-binding domain"/>
    <property type="match status" value="1"/>
</dbReference>
<sequence length="344" mass="39495">MDHKLEALCKVCGDKASGKHYGVISCDGCRGFFKRSIRRGLAYHCKESNSCIVDVTRRNQCQACRFKKCLSVNMKRDAVQHERSPRTSFPIHCTGLSSTGRRNNNNNNSNTYSYSGSFLTAATSGPFLDLPTYHFVYPQPSFPIHFDSLVSKQNVWDLTISSQQGHPENVYESAAKLLFLTVKWARSIPSFLQLTFHDQSILLENTWNELFILSAAQWTLPVDEEYLVRVTSLPNNKAKEKFEREVKNFKKIITKFNNLNVDYTEYACLKALTLFKAETSELKDRLQVEMLQDQTHIMLHDYCTSQDSHKARFGKLLMLLPSVNGLSKDFIEELLFRKTIGIYK</sequence>
<dbReference type="PROSITE" id="PS51030">
    <property type="entry name" value="NUCLEAR_REC_DBD_2"/>
    <property type="match status" value="1"/>
</dbReference>
<evidence type="ECO:0000256" key="3">
    <source>
        <dbReference type="ARBA" id="ARBA00022771"/>
    </source>
</evidence>
<dbReference type="PRINTS" id="PR00047">
    <property type="entry name" value="STROIDFINGER"/>
</dbReference>
<dbReference type="Proteomes" id="UP000009046">
    <property type="component" value="Unassembled WGS sequence"/>
</dbReference>
<keyword evidence="6 10" id="KW-0238">DNA-binding</keyword>
<evidence type="ECO:0000259" key="11">
    <source>
        <dbReference type="PROSITE" id="PS51030"/>
    </source>
</evidence>
<protein>
    <submittedName>
        <fullName evidence="13 14">Retinoid X receptor, putative</fullName>
    </submittedName>
</protein>
<evidence type="ECO:0000256" key="8">
    <source>
        <dbReference type="ARBA" id="ARBA00023170"/>
    </source>
</evidence>
<dbReference type="RefSeq" id="XP_002430670.1">
    <property type="nucleotide sequence ID" value="XM_002430625.1"/>
</dbReference>
<keyword evidence="2 10" id="KW-0479">Metal-binding</keyword>
<dbReference type="SUPFAM" id="SSF57716">
    <property type="entry name" value="Glucocorticoid receptor-like (DNA-binding domain)"/>
    <property type="match status" value="1"/>
</dbReference>